<name>A0A4Q9AZE4_9DEIN</name>
<feature type="domain" description="Peptidase M20 dimerisation" evidence="3">
    <location>
        <begin position="157"/>
        <end position="247"/>
    </location>
</feature>
<dbReference type="PANTHER" id="PTHR43808">
    <property type="entry name" value="ACETYLORNITHINE DEACETYLASE"/>
    <property type="match status" value="1"/>
</dbReference>
<keyword evidence="2" id="KW-0378">Hydrolase</keyword>
<dbReference type="EMBL" id="SIJL01000011">
    <property type="protein sequence ID" value="TBH17540.1"/>
    <property type="molecule type" value="Genomic_DNA"/>
</dbReference>
<evidence type="ECO:0000256" key="1">
    <source>
        <dbReference type="ARBA" id="ARBA00022723"/>
    </source>
</evidence>
<dbReference type="OrthoDB" id="9792335at2"/>
<protein>
    <submittedName>
        <fullName evidence="4">M20 family peptidase</fullName>
    </submittedName>
</protein>
<dbReference type="Gene3D" id="3.40.630.10">
    <property type="entry name" value="Zn peptidases"/>
    <property type="match status" value="1"/>
</dbReference>
<dbReference type="SUPFAM" id="SSF53187">
    <property type="entry name" value="Zn-dependent exopeptidases"/>
    <property type="match status" value="1"/>
</dbReference>
<dbReference type="AlphaFoldDB" id="A0A4Q9AZE4"/>
<sequence length="357" mass="38143">MDWVRLLSRLLQAESLPGQEGEAAGLLLEALKGLGLPARLDEAGNVEALLGEEEPEVVLAGHLDVVPAGDPGRWPHPQGAVAGGAVWGRGAVDMKGPLVAMLLALEALAQRPLRGRVRFLAAVQEEVGGLGSRHAAGRLSPLAFILGEPSGRRLMRGHRGRAEVWADFEGEEAHAAIAGPENPLFDLAEYLLALRELPVGPGLKLTPTRVEAYPGARNQTPGVVRLYLDVRYEPEADLEALLERLKALGPASVYVPEEERASGEVRMAIPALWPPYRLLQDHPLLQAAQRALGQGEAGLWPFTTDAPYLGARAPVLGYGPGDPALAHTPKEHIPLAEVEAAARDYALLVEALWSAAR</sequence>
<keyword evidence="5" id="KW-1185">Reference proteome</keyword>
<dbReference type="InterPro" id="IPR002933">
    <property type="entry name" value="Peptidase_M20"/>
</dbReference>
<dbReference type="InterPro" id="IPR011650">
    <property type="entry name" value="Peptidase_M20_dimer"/>
</dbReference>
<dbReference type="SUPFAM" id="SSF55031">
    <property type="entry name" value="Bacterial exopeptidase dimerisation domain"/>
    <property type="match status" value="1"/>
</dbReference>
<gene>
    <name evidence="4" type="ORF">ETP66_09145</name>
</gene>
<dbReference type="Pfam" id="PF01546">
    <property type="entry name" value="Peptidase_M20"/>
    <property type="match status" value="1"/>
</dbReference>
<dbReference type="GO" id="GO:0046872">
    <property type="term" value="F:metal ion binding"/>
    <property type="evidence" value="ECO:0007669"/>
    <property type="project" value="UniProtKB-KW"/>
</dbReference>
<dbReference type="Gene3D" id="3.30.70.360">
    <property type="match status" value="1"/>
</dbReference>
<evidence type="ECO:0000256" key="2">
    <source>
        <dbReference type="ARBA" id="ARBA00022801"/>
    </source>
</evidence>
<evidence type="ECO:0000313" key="4">
    <source>
        <dbReference type="EMBL" id="TBH17540.1"/>
    </source>
</evidence>
<dbReference type="PANTHER" id="PTHR43808:SF28">
    <property type="entry name" value="[LYSW]-LYSINE_[LYSW]-ORNITHINE HYDROLASE"/>
    <property type="match status" value="1"/>
</dbReference>
<keyword evidence="1" id="KW-0479">Metal-binding</keyword>
<dbReference type="InterPro" id="IPR036264">
    <property type="entry name" value="Bact_exopeptidase_dim_dom"/>
</dbReference>
<dbReference type="Proteomes" id="UP000292858">
    <property type="component" value="Unassembled WGS sequence"/>
</dbReference>
<dbReference type="GO" id="GO:0016787">
    <property type="term" value="F:hydrolase activity"/>
    <property type="evidence" value="ECO:0007669"/>
    <property type="project" value="UniProtKB-KW"/>
</dbReference>
<evidence type="ECO:0000313" key="5">
    <source>
        <dbReference type="Proteomes" id="UP000292858"/>
    </source>
</evidence>
<dbReference type="InterPro" id="IPR050072">
    <property type="entry name" value="Peptidase_M20A"/>
</dbReference>
<accession>A0A4Q9AZE4</accession>
<dbReference type="RefSeq" id="WP_130842330.1">
    <property type="nucleotide sequence ID" value="NZ_SIJL01000011.1"/>
</dbReference>
<evidence type="ECO:0000259" key="3">
    <source>
        <dbReference type="Pfam" id="PF07687"/>
    </source>
</evidence>
<proteinExistence type="predicted"/>
<dbReference type="Pfam" id="PF07687">
    <property type="entry name" value="M20_dimer"/>
    <property type="match status" value="1"/>
</dbReference>
<comment type="caution">
    <text evidence="4">The sequence shown here is derived from an EMBL/GenBank/DDBJ whole genome shotgun (WGS) entry which is preliminary data.</text>
</comment>
<organism evidence="4 5">
    <name type="scientific">Thermus thermamylovorans</name>
    <dbReference type="NCBI Taxonomy" id="2509362"/>
    <lineage>
        <taxon>Bacteria</taxon>
        <taxon>Thermotogati</taxon>
        <taxon>Deinococcota</taxon>
        <taxon>Deinococci</taxon>
        <taxon>Thermales</taxon>
        <taxon>Thermaceae</taxon>
        <taxon>Thermus</taxon>
    </lineage>
</organism>
<reference evidence="4 5" key="1">
    <citation type="submission" date="2019-02" db="EMBL/GenBank/DDBJ databases">
        <title>Thermus sp. a novel from hot spring.</title>
        <authorList>
            <person name="Zhao Z."/>
        </authorList>
    </citation>
    <scope>NUCLEOTIDE SEQUENCE [LARGE SCALE GENOMIC DNA]</scope>
    <source>
        <strain evidence="4 5">CFH 72773T</strain>
    </source>
</reference>